<evidence type="ECO:0000313" key="5">
    <source>
        <dbReference type="Proteomes" id="UP001150062"/>
    </source>
</evidence>
<keyword evidence="1" id="KW-0479">Metal-binding</keyword>
<sequence>MSFLQRSEEIEEEQKIRCECKTHNKNQTEPLSNVNNKLPQNNEKKEFKQETQISNVDCCQLCNMEACHFYCRTENIKLCHGCMIKKHPCNESYMEHQVCVWEYYRQSTRSDRKRKSPIKTHLSHNNQKKILLTIGKKDFNDPKIITLINQKKKKKNNINLKINSPQTDQQHSKYKYTIISKKSTKRGRNNKTRKKKNDKTYRYPSSSYSQKTIHPTFSIKTRNMKKKTFLNSENRLLDNLNIEEDKIVKLNHTDLNIGNNIKNIPNSCLLDDLNPNTCFQNKSETIFKENLKTFYNKIQDVKELTNQPNNYNTNNFQNDSKNTTDEALKTNNHSQKLPFKEKEEEKTKNNNVPTYNNENIKNSFFRYQNKTKPTNSKHLSKTTNIHKIVQNLKKSKNN</sequence>
<feature type="compositionally biased region" description="Basic residues" evidence="2">
    <location>
        <begin position="182"/>
        <end position="197"/>
    </location>
</feature>
<comment type="caution">
    <text evidence="4">The sequence shown here is derived from an EMBL/GenBank/DDBJ whole genome shotgun (WGS) entry which is preliminary data.</text>
</comment>
<proteinExistence type="predicted"/>
<feature type="domain" description="B box-type" evidence="3">
    <location>
        <begin position="54"/>
        <end position="98"/>
    </location>
</feature>
<evidence type="ECO:0000259" key="3">
    <source>
        <dbReference type="PROSITE" id="PS50119"/>
    </source>
</evidence>
<evidence type="ECO:0000256" key="1">
    <source>
        <dbReference type="PROSITE-ProRule" id="PRU00024"/>
    </source>
</evidence>
<keyword evidence="5" id="KW-1185">Reference proteome</keyword>
<feature type="compositionally biased region" description="Low complexity" evidence="2">
    <location>
        <begin position="306"/>
        <end position="318"/>
    </location>
</feature>
<evidence type="ECO:0000256" key="2">
    <source>
        <dbReference type="SAM" id="MobiDB-lite"/>
    </source>
</evidence>
<organism evidence="4 5">
    <name type="scientific">Anaeramoeba flamelloides</name>
    <dbReference type="NCBI Taxonomy" id="1746091"/>
    <lineage>
        <taxon>Eukaryota</taxon>
        <taxon>Metamonada</taxon>
        <taxon>Anaeramoebidae</taxon>
        <taxon>Anaeramoeba</taxon>
    </lineage>
</organism>
<dbReference type="EMBL" id="JAOAOG010000090">
    <property type="protein sequence ID" value="KAJ6249882.1"/>
    <property type="molecule type" value="Genomic_DNA"/>
</dbReference>
<feature type="compositionally biased region" description="Basic and acidic residues" evidence="2">
    <location>
        <begin position="338"/>
        <end position="348"/>
    </location>
</feature>
<name>A0ABQ8YZH6_9EUKA</name>
<dbReference type="InterPro" id="IPR000315">
    <property type="entry name" value="Znf_B-box"/>
</dbReference>
<keyword evidence="1" id="KW-0863">Zinc-finger</keyword>
<evidence type="ECO:0000313" key="4">
    <source>
        <dbReference type="EMBL" id="KAJ6249882.1"/>
    </source>
</evidence>
<dbReference type="PROSITE" id="PS50119">
    <property type="entry name" value="ZF_BBOX"/>
    <property type="match status" value="1"/>
</dbReference>
<gene>
    <name evidence="4" type="ORF">M0813_16563</name>
</gene>
<accession>A0ABQ8YZH6</accession>
<protein>
    <recommendedName>
        <fullName evidence="3">B box-type domain-containing protein</fullName>
    </recommendedName>
</protein>
<feature type="region of interest" description="Disordered" evidence="2">
    <location>
        <begin position="306"/>
        <end position="358"/>
    </location>
</feature>
<keyword evidence="1" id="KW-0862">Zinc</keyword>
<feature type="region of interest" description="Disordered" evidence="2">
    <location>
        <begin position="179"/>
        <end position="209"/>
    </location>
</feature>
<dbReference type="Proteomes" id="UP001150062">
    <property type="component" value="Unassembled WGS sequence"/>
</dbReference>
<reference evidence="4" key="1">
    <citation type="submission" date="2022-08" db="EMBL/GenBank/DDBJ databases">
        <title>Novel sulfate-reducing endosymbionts in the free-living metamonad Anaeramoeba.</title>
        <authorList>
            <person name="Jerlstrom-Hultqvist J."/>
            <person name="Cepicka I."/>
            <person name="Gallot-Lavallee L."/>
            <person name="Salas-Leiva D."/>
            <person name="Curtis B.A."/>
            <person name="Zahonova K."/>
            <person name="Pipaliya S."/>
            <person name="Dacks J."/>
            <person name="Roger A.J."/>
        </authorList>
    </citation>
    <scope>NUCLEOTIDE SEQUENCE</scope>
    <source>
        <strain evidence="4">Schooner1</strain>
    </source>
</reference>